<feature type="region of interest" description="Disordered" evidence="1">
    <location>
        <begin position="50"/>
        <end position="77"/>
    </location>
</feature>
<dbReference type="EMBL" id="BGZK01003072">
    <property type="protein sequence ID" value="GBP98117.1"/>
    <property type="molecule type" value="Genomic_DNA"/>
</dbReference>
<evidence type="ECO:0000256" key="1">
    <source>
        <dbReference type="SAM" id="MobiDB-lite"/>
    </source>
</evidence>
<organism evidence="2 3">
    <name type="scientific">Eumeta variegata</name>
    <name type="common">Bagworm moth</name>
    <name type="synonym">Eumeta japonica</name>
    <dbReference type="NCBI Taxonomy" id="151549"/>
    <lineage>
        <taxon>Eukaryota</taxon>
        <taxon>Metazoa</taxon>
        <taxon>Ecdysozoa</taxon>
        <taxon>Arthropoda</taxon>
        <taxon>Hexapoda</taxon>
        <taxon>Insecta</taxon>
        <taxon>Pterygota</taxon>
        <taxon>Neoptera</taxon>
        <taxon>Endopterygota</taxon>
        <taxon>Lepidoptera</taxon>
        <taxon>Glossata</taxon>
        <taxon>Ditrysia</taxon>
        <taxon>Tineoidea</taxon>
        <taxon>Psychidae</taxon>
        <taxon>Oiketicinae</taxon>
        <taxon>Eumeta</taxon>
    </lineage>
</organism>
<evidence type="ECO:0000313" key="3">
    <source>
        <dbReference type="Proteomes" id="UP000299102"/>
    </source>
</evidence>
<proteinExistence type="predicted"/>
<protein>
    <submittedName>
        <fullName evidence="2">Uncharacterized protein</fullName>
    </submittedName>
</protein>
<evidence type="ECO:0000313" key="2">
    <source>
        <dbReference type="EMBL" id="GBP98117.1"/>
    </source>
</evidence>
<name>A0A4C2AHH8_EUMVA</name>
<reference evidence="2 3" key="1">
    <citation type="journal article" date="2019" name="Commun. Biol.">
        <title>The bagworm genome reveals a unique fibroin gene that provides high tensile strength.</title>
        <authorList>
            <person name="Kono N."/>
            <person name="Nakamura H."/>
            <person name="Ohtoshi R."/>
            <person name="Tomita M."/>
            <person name="Numata K."/>
            <person name="Arakawa K."/>
        </authorList>
    </citation>
    <scope>NUCLEOTIDE SEQUENCE [LARGE SCALE GENOMIC DNA]</scope>
</reference>
<gene>
    <name evidence="2" type="ORF">EVAR_90265_1</name>
</gene>
<dbReference type="AlphaFoldDB" id="A0A4C2AHH8"/>
<dbReference type="Proteomes" id="UP000299102">
    <property type="component" value="Unassembled WGS sequence"/>
</dbReference>
<sequence>MRIRSASGAFQKNKFSVYFFFFGSSRRSGRSALAFYSALFRGINARERSVGRRRGGVNGPPRGGRRGIKKGAREWSGSAPRQLRGRSVFSLARPRRGCDLDAVDR</sequence>
<accession>A0A4C2AHH8</accession>
<keyword evidence="3" id="KW-1185">Reference proteome</keyword>
<comment type="caution">
    <text evidence="2">The sequence shown here is derived from an EMBL/GenBank/DDBJ whole genome shotgun (WGS) entry which is preliminary data.</text>
</comment>